<dbReference type="InterPro" id="IPR052514">
    <property type="entry name" value="SAM-dependent_MTase"/>
</dbReference>
<organism evidence="3 4">
    <name type="scientific">Prymnesium parvum</name>
    <name type="common">Toxic golden alga</name>
    <dbReference type="NCBI Taxonomy" id="97485"/>
    <lineage>
        <taxon>Eukaryota</taxon>
        <taxon>Haptista</taxon>
        <taxon>Haptophyta</taxon>
        <taxon>Prymnesiophyceae</taxon>
        <taxon>Prymnesiales</taxon>
        <taxon>Prymnesiaceae</taxon>
        <taxon>Prymnesium</taxon>
    </lineage>
</organism>
<dbReference type="PANTHER" id="PTHR34203:SF15">
    <property type="entry name" value="SLL1173 PROTEIN"/>
    <property type="match status" value="1"/>
</dbReference>
<accession>A0AB34IFK9</accession>
<dbReference type="AlphaFoldDB" id="A0AB34IFK9"/>
<dbReference type="Proteomes" id="UP001515480">
    <property type="component" value="Unassembled WGS sequence"/>
</dbReference>
<feature type="region of interest" description="Disordered" evidence="1">
    <location>
        <begin position="1"/>
        <end position="35"/>
    </location>
</feature>
<comment type="caution">
    <text evidence="3">The sequence shown here is derived from an EMBL/GenBank/DDBJ whole genome shotgun (WGS) entry which is preliminary data.</text>
</comment>
<dbReference type="PANTHER" id="PTHR34203">
    <property type="entry name" value="METHYLTRANSFERASE, FKBM FAMILY PROTEIN"/>
    <property type="match status" value="1"/>
</dbReference>
<proteinExistence type="predicted"/>
<evidence type="ECO:0000259" key="2">
    <source>
        <dbReference type="Pfam" id="PF05050"/>
    </source>
</evidence>
<dbReference type="EMBL" id="JBGBPQ010000028">
    <property type="protein sequence ID" value="KAL1496768.1"/>
    <property type="molecule type" value="Genomic_DNA"/>
</dbReference>
<dbReference type="Gene3D" id="3.40.50.150">
    <property type="entry name" value="Vaccinia Virus protein VP39"/>
    <property type="match status" value="1"/>
</dbReference>
<keyword evidence="4" id="KW-1185">Reference proteome</keyword>
<dbReference type="Pfam" id="PF05050">
    <property type="entry name" value="Methyltransf_21"/>
    <property type="match status" value="1"/>
</dbReference>
<evidence type="ECO:0000256" key="1">
    <source>
        <dbReference type="SAM" id="MobiDB-lite"/>
    </source>
</evidence>
<protein>
    <recommendedName>
        <fullName evidence="2">Methyltransferase FkbM domain-containing protein</fullName>
    </recommendedName>
</protein>
<reference evidence="3 4" key="1">
    <citation type="journal article" date="2024" name="Science">
        <title>Giant polyketide synthase enzymes in the biosynthesis of giant marine polyether toxins.</title>
        <authorList>
            <person name="Fallon T.R."/>
            <person name="Shende V.V."/>
            <person name="Wierzbicki I.H."/>
            <person name="Pendleton A.L."/>
            <person name="Watervoot N.F."/>
            <person name="Auber R.P."/>
            <person name="Gonzalez D.J."/>
            <person name="Wisecaver J.H."/>
            <person name="Moore B.S."/>
        </authorList>
    </citation>
    <scope>NUCLEOTIDE SEQUENCE [LARGE SCALE GENOMIC DNA]</scope>
    <source>
        <strain evidence="3 4">12B1</strain>
    </source>
</reference>
<evidence type="ECO:0000313" key="4">
    <source>
        <dbReference type="Proteomes" id="UP001515480"/>
    </source>
</evidence>
<dbReference type="InterPro" id="IPR029063">
    <property type="entry name" value="SAM-dependent_MTases_sf"/>
</dbReference>
<name>A0AB34IFK9_PRYPA</name>
<evidence type="ECO:0000313" key="3">
    <source>
        <dbReference type="EMBL" id="KAL1496768.1"/>
    </source>
</evidence>
<dbReference type="SUPFAM" id="SSF53335">
    <property type="entry name" value="S-adenosyl-L-methionine-dependent methyltransferases"/>
    <property type="match status" value="1"/>
</dbReference>
<dbReference type="InterPro" id="IPR006342">
    <property type="entry name" value="FkbM_mtfrase"/>
</dbReference>
<sequence length="293" mass="32973">MVLHQRGHPSLTHRLSSGSPPITASNSSSGYGSRRTTNGNLFDGCRHVFLDVGANVGINLRHYWDARKYRWGPLQPVFDRYVGHTRALRRSKHACAYAFEANPHHVRTLRKVEAELNSEGFRATISVPTAVSDREGSTTFFFDDWSKLQRDHYHEWSASMFQHDDLHRTASGWAKNTSVRTIDLAQFILSQVLNRTFDHEEPVSDDTLKPSIIMKIDIEGAEFAVLSRMMALGVLCHIDVVAIEFHDERRKGFIPLAKAAQVPPNFAKNLEFIIAHGGKDCKVNLVELSPVGS</sequence>
<feature type="domain" description="Methyltransferase FkbM" evidence="2">
    <location>
        <begin position="51"/>
        <end position="249"/>
    </location>
</feature>
<feature type="compositionally biased region" description="Polar residues" evidence="1">
    <location>
        <begin position="13"/>
        <end position="35"/>
    </location>
</feature>
<gene>
    <name evidence="3" type="ORF">AB1Y20_014357</name>
</gene>